<dbReference type="AlphaFoldDB" id="A0A9P7SZW3"/>
<dbReference type="InterPro" id="IPR055528">
    <property type="entry name" value="DUF7102"/>
</dbReference>
<protein>
    <recommendedName>
        <fullName evidence="2">DUF7102 domain-containing protein</fullName>
    </recommendedName>
</protein>
<comment type="caution">
    <text evidence="3">The sequence shown here is derived from an EMBL/GenBank/DDBJ whole genome shotgun (WGS) entry which is preliminary data.</text>
</comment>
<accession>A0A9P7SZW3</accession>
<evidence type="ECO:0000256" key="1">
    <source>
        <dbReference type="SAM" id="MobiDB-lite"/>
    </source>
</evidence>
<keyword evidence="4" id="KW-1185">Reference proteome</keyword>
<proteinExistence type="predicted"/>
<reference evidence="3" key="1">
    <citation type="journal article" date="2020" name="bioRxiv">
        <title>Whole genome comparisons of ergot fungi reveals the divergence and evolution of species within the genus Claviceps are the result of varying mechanisms driving genome evolution and host range expansion.</title>
        <authorList>
            <person name="Wyka S.A."/>
            <person name="Mondo S.J."/>
            <person name="Liu M."/>
            <person name="Dettman J."/>
            <person name="Nalam V."/>
            <person name="Broders K.D."/>
        </authorList>
    </citation>
    <scope>NUCLEOTIDE SEQUENCE</scope>
    <source>
        <strain evidence="3">CCC 602</strain>
    </source>
</reference>
<feature type="region of interest" description="Disordered" evidence="1">
    <location>
        <begin position="180"/>
        <end position="200"/>
    </location>
</feature>
<gene>
    <name evidence="3" type="ORF">E4U43_008433</name>
</gene>
<evidence type="ECO:0000313" key="4">
    <source>
        <dbReference type="Proteomes" id="UP000748025"/>
    </source>
</evidence>
<feature type="domain" description="DUF7102" evidence="2">
    <location>
        <begin position="412"/>
        <end position="530"/>
    </location>
</feature>
<dbReference type="Proteomes" id="UP000748025">
    <property type="component" value="Unassembled WGS sequence"/>
</dbReference>
<organism evidence="3 4">
    <name type="scientific">Claviceps pusilla</name>
    <dbReference type="NCBI Taxonomy" id="123648"/>
    <lineage>
        <taxon>Eukaryota</taxon>
        <taxon>Fungi</taxon>
        <taxon>Dikarya</taxon>
        <taxon>Ascomycota</taxon>
        <taxon>Pezizomycotina</taxon>
        <taxon>Sordariomycetes</taxon>
        <taxon>Hypocreomycetidae</taxon>
        <taxon>Hypocreales</taxon>
        <taxon>Clavicipitaceae</taxon>
        <taxon>Claviceps</taxon>
    </lineage>
</organism>
<feature type="region of interest" description="Disordered" evidence="1">
    <location>
        <begin position="328"/>
        <end position="376"/>
    </location>
</feature>
<name>A0A9P7SZW3_9HYPO</name>
<dbReference type="Pfam" id="PF23394">
    <property type="entry name" value="DUF7102"/>
    <property type="match status" value="1"/>
</dbReference>
<feature type="region of interest" description="Disordered" evidence="1">
    <location>
        <begin position="218"/>
        <end position="241"/>
    </location>
</feature>
<feature type="compositionally biased region" description="Basic and acidic residues" evidence="1">
    <location>
        <begin position="184"/>
        <end position="195"/>
    </location>
</feature>
<feature type="compositionally biased region" description="Basic and acidic residues" evidence="1">
    <location>
        <begin position="356"/>
        <end position="376"/>
    </location>
</feature>
<dbReference type="EMBL" id="SRPW01000091">
    <property type="protein sequence ID" value="KAG6017879.1"/>
    <property type="molecule type" value="Genomic_DNA"/>
</dbReference>
<dbReference type="OrthoDB" id="3647246at2759"/>
<evidence type="ECO:0000259" key="2">
    <source>
        <dbReference type="Pfam" id="PF23394"/>
    </source>
</evidence>
<sequence length="579" mass="65126">MTEQLTAWEYARNEGCFTDHRGPSFHPDSRLKSLKATAFSLQTDLLADERDRDCDLLASSDSGLEGDEDRSGSTLLLKRLEQQCKTVDEFSRLLPRWNDVYNNLALSTDLMEGFDIDLDLAEYQEQLENEKAFRSRSPADAELAQMVSEMDMVNERLRNLLTEPLKCLHEDLFLLPIHDTPQNVDHDERSPEPEPVKSAMDLPCKPNSSANFQHIESSTSEDYRHENGNGMTTEFKQPCRGRDSASCSPKLAQFMTLPLPSSDSYGEMHMMCDTPKSCEQSLSDNWTVVECVSPTNDSLDKRLLPPNTAEGETTARDAVQLCKTLAPNPAHFTAGEDGDAESAKETKSISAPSQDRQSDYVKENRDNEPPRLGLEREHFGSSHLLFQFMAMIGATERVGNERFHDGSLAMQSTTFQASEVDVSLTVEDGIIVTTLLQIRQKPLPSSKTLTAIRQRVSNLSQKYPRLTIFVLESPGSRDDMSELSPKDLGIYNEFVCFASSLKADVSVHLVPGGDKTLSRWILSLMIRFAPQLMELDKTTTIGNSTWELFFRQTGMNLMKYWSTEGNLESKGKLRRALWC</sequence>
<evidence type="ECO:0000313" key="3">
    <source>
        <dbReference type="EMBL" id="KAG6017879.1"/>
    </source>
</evidence>